<dbReference type="RefSeq" id="WP_090625498.1">
    <property type="nucleotide sequence ID" value="NZ_FOFJ01000109.1"/>
</dbReference>
<organism evidence="1 2">
    <name type="scientific">Azotobacter beijerinckii</name>
    <dbReference type="NCBI Taxonomy" id="170623"/>
    <lineage>
        <taxon>Bacteria</taxon>
        <taxon>Pseudomonadati</taxon>
        <taxon>Pseudomonadota</taxon>
        <taxon>Gammaproteobacteria</taxon>
        <taxon>Pseudomonadales</taxon>
        <taxon>Pseudomonadaceae</taxon>
        <taxon>Azotobacter</taxon>
    </lineage>
</organism>
<evidence type="ECO:0000313" key="1">
    <source>
        <dbReference type="EMBL" id="SER86561.1"/>
    </source>
</evidence>
<dbReference type="AlphaFoldDB" id="A0A1H9SNQ0"/>
<gene>
    <name evidence="1" type="ORF">SAMN04244573_04480</name>
</gene>
<evidence type="ECO:0000313" key="2">
    <source>
        <dbReference type="Proteomes" id="UP000199267"/>
    </source>
</evidence>
<accession>A0A1H9SNQ0</accession>
<name>A0A1H9SNQ0_9GAMM</name>
<dbReference type="Proteomes" id="UP000199267">
    <property type="component" value="Unassembled WGS sequence"/>
</dbReference>
<dbReference type="EMBL" id="FOFJ01000109">
    <property type="protein sequence ID" value="SER86561.1"/>
    <property type="molecule type" value="Genomic_DNA"/>
</dbReference>
<proteinExistence type="predicted"/>
<sequence>MSISSSVVQAILQHYEVESEAYFARANALVVKHLPHLSEEQIQQISKAHAEAKAKLEKPTRFFYEQA</sequence>
<reference evidence="1 2" key="1">
    <citation type="submission" date="2016-10" db="EMBL/GenBank/DDBJ databases">
        <authorList>
            <person name="de Groot N.N."/>
        </authorList>
    </citation>
    <scope>NUCLEOTIDE SEQUENCE [LARGE SCALE GENOMIC DNA]</scope>
    <source>
        <strain evidence="1 2">DSM 378</strain>
    </source>
</reference>
<protein>
    <submittedName>
        <fullName evidence="1">Uncharacterized protein</fullName>
    </submittedName>
</protein>